<keyword evidence="4 8" id="KW-0812">Transmembrane</keyword>
<feature type="domain" description="TonB-dependent receptor plug" evidence="11">
    <location>
        <begin position="105"/>
        <end position="222"/>
    </location>
</feature>
<dbReference type="InterPro" id="IPR023997">
    <property type="entry name" value="TonB-dep_OMP_SusC/RagA_CS"/>
</dbReference>
<dbReference type="Pfam" id="PF13715">
    <property type="entry name" value="CarbopepD_reg_2"/>
    <property type="match status" value="1"/>
</dbReference>
<evidence type="ECO:0000256" key="1">
    <source>
        <dbReference type="ARBA" id="ARBA00004571"/>
    </source>
</evidence>
<keyword evidence="2 8" id="KW-0813">Transport</keyword>
<dbReference type="Gene3D" id="2.40.170.20">
    <property type="entry name" value="TonB-dependent receptor, beta-barrel domain"/>
    <property type="match status" value="1"/>
</dbReference>
<evidence type="ECO:0000259" key="11">
    <source>
        <dbReference type="Pfam" id="PF07715"/>
    </source>
</evidence>
<dbReference type="SUPFAM" id="SSF56935">
    <property type="entry name" value="Porins"/>
    <property type="match status" value="1"/>
</dbReference>
<dbReference type="SUPFAM" id="SSF49464">
    <property type="entry name" value="Carboxypeptidase regulatory domain-like"/>
    <property type="match status" value="1"/>
</dbReference>
<evidence type="ECO:0000256" key="2">
    <source>
        <dbReference type="ARBA" id="ARBA00022448"/>
    </source>
</evidence>
<evidence type="ECO:0000313" key="13">
    <source>
        <dbReference type="Proteomes" id="UP000622648"/>
    </source>
</evidence>
<evidence type="ECO:0000259" key="10">
    <source>
        <dbReference type="Pfam" id="PF00593"/>
    </source>
</evidence>
<evidence type="ECO:0000256" key="4">
    <source>
        <dbReference type="ARBA" id="ARBA00022692"/>
    </source>
</evidence>
<dbReference type="Pfam" id="PF07715">
    <property type="entry name" value="Plug"/>
    <property type="match status" value="1"/>
</dbReference>
<dbReference type="InterPro" id="IPR039426">
    <property type="entry name" value="TonB-dep_rcpt-like"/>
</dbReference>
<keyword evidence="6 8" id="KW-0472">Membrane</keyword>
<dbReference type="InterPro" id="IPR008969">
    <property type="entry name" value="CarboxyPept-like_regulatory"/>
</dbReference>
<dbReference type="PROSITE" id="PS52016">
    <property type="entry name" value="TONB_DEPENDENT_REC_3"/>
    <property type="match status" value="1"/>
</dbReference>
<evidence type="ECO:0000256" key="3">
    <source>
        <dbReference type="ARBA" id="ARBA00022452"/>
    </source>
</evidence>
<comment type="similarity">
    <text evidence="8 9">Belongs to the TonB-dependent receptor family.</text>
</comment>
<evidence type="ECO:0000256" key="7">
    <source>
        <dbReference type="ARBA" id="ARBA00023237"/>
    </source>
</evidence>
<comment type="subcellular location">
    <subcellularLocation>
        <location evidence="1 8">Cell outer membrane</location>
        <topology evidence="1 8">Multi-pass membrane protein</topology>
    </subcellularLocation>
</comment>
<dbReference type="InterPro" id="IPR000531">
    <property type="entry name" value="Beta-barrel_TonB"/>
</dbReference>
<comment type="caution">
    <text evidence="12">The sequence shown here is derived from an EMBL/GenBank/DDBJ whole genome shotgun (WGS) entry which is preliminary data.</text>
</comment>
<dbReference type="Proteomes" id="UP000622648">
    <property type="component" value="Unassembled WGS sequence"/>
</dbReference>
<sequence>MVLLVTKVSAQERTVTGVVTSKDDGLPIPGVSVKVVNSKLGVSTGADGTYSIRVGAASAVLQFSSIGYATQHIPAGRSMKINVSLISDANALTDVVVIGYGTAKRKDVTGSVASIKGEDLAGKPVASFDQALAGKITGVQVTNSSGILGAAPRIRIRGTNSISSGADPLYVVDGMVIMSSGSSSVASINPLGDINPNDIQSVDVLKDGAATAIYGSRGANGVIIITTKKGVKGKTQVNYNSWFASANVAKRFDLLNAQEFVTIANEKLFNAGTTTPQAVLANDASGNVIDTDWQDLVFNKNAFQQNHNISFSGATDVSNYYFSLGYADLKGTTVGNNQTKYQFSGKFEQKALNNYLTFGASLTGSYVKNTGLNSGTSSLSGNIGNAIRALPNVGAFNADGSYNLSSDNARLGKGANLKEIDDNYTNIKYVLDHNIFSNQTFTLLGNAFADIKIIDGLNLRSQISTQNVFGEDYQYLDPLHGDGGSATKGYEFQQYIPRFRYSWTNTATYNKVIGDHSFGATVGIEYQKSKDRSFYASGSQLSSTFFSGENIISNSLTQSTYGIGGGVTENAYKSYFARANYAFKDRYLVSGTYRIDAISSLPLGNQSAKLPGVSVGWRVSQEDFFKDNVKFINDLKIRGGYAKTGNTDIGNYPFAGTFGAATYGVQSGLAYTQVGNSSLKFETSGKYDVGIDATMFDSRITLTADYFKNNVDNLILAAPTAPSLGVPGNSINQNVGKMYNKGYEFAISADIFRDSPFKWNASFNITFVKNKITQLSNNNSDITYTYNVNRVGESIGSLYGYEYAGVNAANGNPLYVKANGQVIQGNIANQTYYNYDPANPTALTTATTLAASDKKILGQSNPTYYGGLVNNFSYKGFDLNINMVFSGGNKVMNITRQESLLNQKFLNNGTEILERWTTPGQVTSVPKLYYGRDAFTNLTSSASSRFVEDGKFIRAQDIILGYSFPKLFTDKIKLNRLRIYAQVQNAFVITPYSGLDPELNYSTTTNSQAGLDYNTNPKARTFLVGLNVGF</sequence>
<keyword evidence="13" id="KW-1185">Reference proteome</keyword>
<dbReference type="Pfam" id="PF00593">
    <property type="entry name" value="TonB_dep_Rec_b-barrel"/>
    <property type="match status" value="1"/>
</dbReference>
<keyword evidence="3 8" id="KW-1134">Transmembrane beta strand</keyword>
<evidence type="ECO:0000256" key="6">
    <source>
        <dbReference type="ARBA" id="ARBA00023136"/>
    </source>
</evidence>
<evidence type="ECO:0000256" key="8">
    <source>
        <dbReference type="PROSITE-ProRule" id="PRU01360"/>
    </source>
</evidence>
<dbReference type="Gene3D" id="2.170.130.10">
    <property type="entry name" value="TonB-dependent receptor, plug domain"/>
    <property type="match status" value="1"/>
</dbReference>
<feature type="domain" description="TonB-dependent receptor-like beta-barrel" evidence="10">
    <location>
        <begin position="396"/>
        <end position="833"/>
    </location>
</feature>
<evidence type="ECO:0000256" key="5">
    <source>
        <dbReference type="ARBA" id="ARBA00023077"/>
    </source>
</evidence>
<keyword evidence="5 9" id="KW-0798">TonB box</keyword>
<organism evidence="12 13">
    <name type="scientific">Pedobacter psychrotolerans</name>
    <dbReference type="NCBI Taxonomy" id="1843235"/>
    <lineage>
        <taxon>Bacteria</taxon>
        <taxon>Pseudomonadati</taxon>
        <taxon>Bacteroidota</taxon>
        <taxon>Sphingobacteriia</taxon>
        <taxon>Sphingobacteriales</taxon>
        <taxon>Sphingobacteriaceae</taxon>
        <taxon>Pedobacter</taxon>
    </lineage>
</organism>
<protein>
    <submittedName>
        <fullName evidence="12">SusC/RagA family TonB-linked outer membrane protein</fullName>
    </submittedName>
</protein>
<evidence type="ECO:0000256" key="9">
    <source>
        <dbReference type="RuleBase" id="RU003357"/>
    </source>
</evidence>
<dbReference type="NCBIfam" id="TIGR04056">
    <property type="entry name" value="OMP_RagA_SusC"/>
    <property type="match status" value="1"/>
</dbReference>
<dbReference type="InterPro" id="IPR012910">
    <property type="entry name" value="Plug_dom"/>
</dbReference>
<accession>A0ABQ1SMC8</accession>
<name>A0ABQ1SMC8_9SPHI</name>
<evidence type="ECO:0000313" key="12">
    <source>
        <dbReference type="EMBL" id="GGE48622.1"/>
    </source>
</evidence>
<reference evidence="13" key="1">
    <citation type="journal article" date="2019" name="Int. J. Syst. Evol. Microbiol.">
        <title>The Global Catalogue of Microorganisms (GCM) 10K type strain sequencing project: providing services to taxonomists for standard genome sequencing and annotation.</title>
        <authorList>
            <consortium name="The Broad Institute Genomics Platform"/>
            <consortium name="The Broad Institute Genome Sequencing Center for Infectious Disease"/>
            <person name="Wu L."/>
            <person name="Ma J."/>
        </authorList>
    </citation>
    <scope>NUCLEOTIDE SEQUENCE [LARGE SCALE GENOMIC DNA]</scope>
    <source>
        <strain evidence="13">CGMCC 1.15644</strain>
    </source>
</reference>
<dbReference type="EMBL" id="BMJO01000002">
    <property type="protein sequence ID" value="GGE48622.1"/>
    <property type="molecule type" value="Genomic_DNA"/>
</dbReference>
<gene>
    <name evidence="12" type="ORF">GCM10011413_13400</name>
</gene>
<proteinExistence type="inferred from homology"/>
<dbReference type="InterPro" id="IPR036942">
    <property type="entry name" value="Beta-barrel_TonB_sf"/>
</dbReference>
<dbReference type="Gene3D" id="2.60.40.1120">
    <property type="entry name" value="Carboxypeptidase-like, regulatory domain"/>
    <property type="match status" value="1"/>
</dbReference>
<keyword evidence="7 8" id="KW-0998">Cell outer membrane</keyword>
<dbReference type="InterPro" id="IPR023996">
    <property type="entry name" value="TonB-dep_OMP_SusC/RagA"/>
</dbReference>
<dbReference type="NCBIfam" id="TIGR04057">
    <property type="entry name" value="SusC_RagA_signa"/>
    <property type="match status" value="1"/>
</dbReference>
<dbReference type="InterPro" id="IPR037066">
    <property type="entry name" value="Plug_dom_sf"/>
</dbReference>